<reference evidence="1" key="1">
    <citation type="journal article" date="2014" name="Int. J. Syst. Evol. Microbiol.">
        <title>Complete genome sequence of Corynebacterium casei LMG S-19264T (=DSM 44701T), isolated from a smear-ripened cheese.</title>
        <authorList>
            <consortium name="US DOE Joint Genome Institute (JGI-PGF)"/>
            <person name="Walter F."/>
            <person name="Albersmeier A."/>
            <person name="Kalinowski J."/>
            <person name="Ruckert C."/>
        </authorList>
    </citation>
    <scope>NUCLEOTIDE SEQUENCE</scope>
    <source>
        <strain evidence="1">CGMCC 1.15082</strain>
    </source>
</reference>
<reference evidence="1" key="2">
    <citation type="submission" date="2020-09" db="EMBL/GenBank/DDBJ databases">
        <authorList>
            <person name="Sun Q."/>
            <person name="Zhou Y."/>
        </authorList>
    </citation>
    <scope>NUCLEOTIDE SEQUENCE</scope>
    <source>
        <strain evidence="1">CGMCC 1.15082</strain>
    </source>
</reference>
<evidence type="ECO:0000313" key="1">
    <source>
        <dbReference type="EMBL" id="GGA86337.1"/>
    </source>
</evidence>
<evidence type="ECO:0000313" key="2">
    <source>
        <dbReference type="Proteomes" id="UP000646478"/>
    </source>
</evidence>
<accession>A0A916S6R5</accession>
<dbReference type="Proteomes" id="UP000646478">
    <property type="component" value="Unassembled WGS sequence"/>
</dbReference>
<evidence type="ECO:0008006" key="3">
    <source>
        <dbReference type="Google" id="ProtNLM"/>
    </source>
</evidence>
<dbReference type="InterPro" id="IPR036291">
    <property type="entry name" value="NAD(P)-bd_dom_sf"/>
</dbReference>
<organism evidence="1 2">
    <name type="scientific">Brucella endophytica</name>
    <dbReference type="NCBI Taxonomy" id="1963359"/>
    <lineage>
        <taxon>Bacteria</taxon>
        <taxon>Pseudomonadati</taxon>
        <taxon>Pseudomonadota</taxon>
        <taxon>Alphaproteobacteria</taxon>
        <taxon>Hyphomicrobiales</taxon>
        <taxon>Brucellaceae</taxon>
        <taxon>Brucella/Ochrobactrum group</taxon>
        <taxon>Brucella</taxon>
    </lineage>
</organism>
<dbReference type="EMBL" id="BMHH01000004">
    <property type="protein sequence ID" value="GGA86337.1"/>
    <property type="molecule type" value="Genomic_DNA"/>
</dbReference>
<protein>
    <recommendedName>
        <fullName evidence="3">Aromatic alcohol reductase</fullName>
    </recommendedName>
</protein>
<dbReference type="SUPFAM" id="SSF51735">
    <property type="entry name" value="NAD(P)-binding Rossmann-fold domains"/>
    <property type="match status" value="1"/>
</dbReference>
<dbReference type="RefSeq" id="WP_210311630.1">
    <property type="nucleotide sequence ID" value="NZ_BMHH01000004.1"/>
</dbReference>
<name>A0A916S6R5_9HYPH</name>
<sequence length="103" mass="11169">MDNRKIDLSDMLVLGAGQLGMAVLRALAPRVRAANELLTVLVAPQMVNNPSEQDRANLAELKALGLEIMGFDLGADENALADLFKRYRTVVNCTGFVAVRGRN</sequence>
<comment type="caution">
    <text evidence="1">The sequence shown here is derived from an EMBL/GenBank/DDBJ whole genome shotgun (WGS) entry which is preliminary data.</text>
</comment>
<dbReference type="Gene3D" id="3.40.50.720">
    <property type="entry name" value="NAD(P)-binding Rossmann-like Domain"/>
    <property type="match status" value="1"/>
</dbReference>
<dbReference type="AlphaFoldDB" id="A0A916S6R5"/>
<gene>
    <name evidence="1" type="ORF">GCM10011491_12450</name>
</gene>
<keyword evidence="2" id="KW-1185">Reference proteome</keyword>
<proteinExistence type="predicted"/>